<accession>A0A756ZK46</accession>
<organism evidence="3">
    <name type="scientific">Salmonella enterica</name>
    <name type="common">Salmonella choleraesuis</name>
    <dbReference type="NCBI Taxonomy" id="28901"/>
    <lineage>
        <taxon>Bacteria</taxon>
        <taxon>Pseudomonadati</taxon>
        <taxon>Pseudomonadota</taxon>
        <taxon>Gammaproteobacteria</taxon>
        <taxon>Enterobacterales</taxon>
        <taxon>Enterobacteriaceae</taxon>
        <taxon>Salmonella</taxon>
    </lineage>
</organism>
<protein>
    <submittedName>
        <fullName evidence="3">DUF4084 domain-containing protein</fullName>
    </submittedName>
</protein>
<dbReference type="EMBL" id="DAAXCN010000014">
    <property type="protein sequence ID" value="HAG0428769.1"/>
    <property type="molecule type" value="Genomic_DNA"/>
</dbReference>
<name>A0A756ZK46_SALER</name>
<keyword evidence="1" id="KW-0472">Membrane</keyword>
<comment type="caution">
    <text evidence="3">The sequence shown here is derived from an EMBL/GenBank/DDBJ whole genome shotgun (WGS) entry which is preliminary data.</text>
</comment>
<keyword evidence="1" id="KW-1133">Transmembrane helix</keyword>
<dbReference type="AlphaFoldDB" id="A0A756ZK46"/>
<gene>
    <name evidence="3" type="ORF">G8T86_003619</name>
</gene>
<keyword evidence="1" id="KW-0812">Transmembrane</keyword>
<feature type="transmembrane region" description="Helical" evidence="1">
    <location>
        <begin position="48"/>
        <end position="69"/>
    </location>
</feature>
<reference evidence="3" key="2">
    <citation type="submission" date="2020-02" db="EMBL/GenBank/DDBJ databases">
        <authorList>
            <consortium name="NCBI Pathogen Detection Project"/>
        </authorList>
    </citation>
    <scope>NUCLEOTIDE SEQUENCE</scope>
    <source>
        <strain evidence="3">MA.MC_07-0853</strain>
    </source>
</reference>
<evidence type="ECO:0000259" key="2">
    <source>
        <dbReference type="Pfam" id="PF13321"/>
    </source>
</evidence>
<sequence>MEIKRPFSVSFRDERRHATSYILRADNVIEGDLTLGGLFLATEGDADIQMLVHVFLLCLNTLFSCWCYYRNKKAGKKNSLKADVLVPIYCYVCIWLTQRECDEH</sequence>
<dbReference type="InterPro" id="IPR025152">
    <property type="entry name" value="DUF4084"/>
</dbReference>
<proteinExistence type="predicted"/>
<evidence type="ECO:0000256" key="1">
    <source>
        <dbReference type="SAM" id="Phobius"/>
    </source>
</evidence>
<reference evidence="3" key="1">
    <citation type="journal article" date="2018" name="Genome Biol.">
        <title>SKESA: strategic k-mer extension for scrupulous assemblies.</title>
        <authorList>
            <person name="Souvorov A."/>
            <person name="Agarwala R."/>
            <person name="Lipman D.J."/>
        </authorList>
    </citation>
    <scope>NUCLEOTIDE SEQUENCE</scope>
    <source>
        <strain evidence="3">MA.MC_07-0853</strain>
    </source>
</reference>
<feature type="domain" description="DUF4084" evidence="2">
    <location>
        <begin position="44"/>
        <end position="93"/>
    </location>
</feature>
<evidence type="ECO:0000313" key="3">
    <source>
        <dbReference type="EMBL" id="HAG0428769.1"/>
    </source>
</evidence>
<dbReference type="Pfam" id="PF13321">
    <property type="entry name" value="DUF4084"/>
    <property type="match status" value="1"/>
</dbReference>